<dbReference type="Proteomes" id="UP001189429">
    <property type="component" value="Unassembled WGS sequence"/>
</dbReference>
<reference evidence="2" key="1">
    <citation type="submission" date="2023-10" db="EMBL/GenBank/DDBJ databases">
        <authorList>
            <person name="Chen Y."/>
            <person name="Shah S."/>
            <person name="Dougan E. K."/>
            <person name="Thang M."/>
            <person name="Chan C."/>
        </authorList>
    </citation>
    <scope>NUCLEOTIDE SEQUENCE [LARGE SCALE GENOMIC DNA]</scope>
</reference>
<dbReference type="EMBL" id="CAUYUJ010011669">
    <property type="protein sequence ID" value="CAK0832344.1"/>
    <property type="molecule type" value="Genomic_DNA"/>
</dbReference>
<gene>
    <name evidence="2" type="ORF">PCOR1329_LOCUS30390</name>
</gene>
<organism evidence="2 3">
    <name type="scientific">Prorocentrum cordatum</name>
    <dbReference type="NCBI Taxonomy" id="2364126"/>
    <lineage>
        <taxon>Eukaryota</taxon>
        <taxon>Sar</taxon>
        <taxon>Alveolata</taxon>
        <taxon>Dinophyceae</taxon>
        <taxon>Prorocentrales</taxon>
        <taxon>Prorocentraceae</taxon>
        <taxon>Prorocentrum</taxon>
    </lineage>
</organism>
<name>A0ABN9SKQ2_9DINO</name>
<evidence type="ECO:0000256" key="1">
    <source>
        <dbReference type="SAM" id="Phobius"/>
    </source>
</evidence>
<accession>A0ABN9SKQ2</accession>
<feature type="non-terminal residue" evidence="2">
    <location>
        <position position="532"/>
    </location>
</feature>
<keyword evidence="1" id="KW-0812">Transmembrane</keyword>
<keyword evidence="1" id="KW-0472">Membrane</keyword>
<feature type="transmembrane region" description="Helical" evidence="1">
    <location>
        <begin position="473"/>
        <end position="493"/>
    </location>
</feature>
<protein>
    <submittedName>
        <fullName evidence="2">Uncharacterized protein</fullName>
    </submittedName>
</protein>
<evidence type="ECO:0000313" key="2">
    <source>
        <dbReference type="EMBL" id="CAK0832344.1"/>
    </source>
</evidence>
<evidence type="ECO:0000313" key="3">
    <source>
        <dbReference type="Proteomes" id="UP001189429"/>
    </source>
</evidence>
<keyword evidence="3" id="KW-1185">Reference proteome</keyword>
<keyword evidence="1" id="KW-1133">Transmembrane helix</keyword>
<sequence length="532" mass="56446">MVVAQLAVQGAAGAARVAADGGEAARLAQFMTIYVARAGAWGRYWVIAESWKNCGRASAMVCRLMDIRFAAPPRARCCAFFPGASAASKGALIGILQALGQDMFEGGPSLKSSPCFESVVAGRPSCSGLLAPPPRGKAATGACCLLWYNSEIKRRIDSPDWAFREGRFTQLAGGAEIGKRTENEDACVRQNPWFTIGVQREFWQKRFGASDIGRPRASTVRLDVKEGAPFIGGAKCAPESFAARAAMHDAASDMMRRIHCGDALAATIGKFVGEGFGSIAGCNVGPRNAEWARAVFETGLDAAVPQDCVVRFGGATAASRQLSRRIVAQCFAESAIAASAAKGCGHAVGGADGASHVQFRPVVNAARRFLDSVAGREDWRRFVDEAGLPCRAGNGKVNRPRNSCFQRGPEAEVLAHGGKDVRAVSARAEQWQAVGAWKLRDAAARWLPDGTGSDDQSAHDVVVELAAERSSVVVAWAMLAVAFCCVDACAFGFHTRKTQFTIFLVTRATGAAEQRSNLPARALGRAWDSNAQ</sequence>
<comment type="caution">
    <text evidence="2">The sequence shown here is derived from an EMBL/GenBank/DDBJ whole genome shotgun (WGS) entry which is preliminary data.</text>
</comment>
<proteinExistence type="predicted"/>